<dbReference type="PANTHER" id="PTHR38339">
    <property type="entry name" value="TRANSGLUTAMINASE DOMAIN PROTEIN"/>
    <property type="match status" value="1"/>
</dbReference>
<dbReference type="PANTHER" id="PTHR38339:SF1">
    <property type="entry name" value="TRANSGLUTAMINASE-LIKE DOMAIN-CONTAINING PROTEIN"/>
    <property type="match status" value="1"/>
</dbReference>
<evidence type="ECO:0000259" key="1">
    <source>
        <dbReference type="SMART" id="SM00460"/>
    </source>
</evidence>
<name>A0ABD4TKQ6_9EURY</name>
<dbReference type="Proteomes" id="UP001524383">
    <property type="component" value="Unassembled WGS sequence"/>
</dbReference>
<protein>
    <submittedName>
        <fullName evidence="2">Transglutaminase domain-containing protein</fullName>
    </submittedName>
</protein>
<dbReference type="Gene3D" id="3.10.620.30">
    <property type="match status" value="1"/>
</dbReference>
<evidence type="ECO:0000313" key="3">
    <source>
        <dbReference type="Proteomes" id="UP001524383"/>
    </source>
</evidence>
<evidence type="ECO:0000313" key="2">
    <source>
        <dbReference type="EMBL" id="MCQ1538117.1"/>
    </source>
</evidence>
<dbReference type="InterPro" id="IPR038765">
    <property type="entry name" value="Papain-like_cys_pep_sf"/>
</dbReference>
<dbReference type="SUPFAM" id="SSF54001">
    <property type="entry name" value="Cysteine proteinases"/>
    <property type="match status" value="1"/>
</dbReference>
<dbReference type="RefSeq" id="WP_255332058.1">
    <property type="nucleotide sequence ID" value="NZ_VOTZ01000006.1"/>
</dbReference>
<dbReference type="Pfam" id="PF01841">
    <property type="entry name" value="Transglut_core"/>
    <property type="match status" value="1"/>
</dbReference>
<proteinExistence type="predicted"/>
<feature type="domain" description="Transglutaminase-like" evidence="1">
    <location>
        <begin position="361"/>
        <end position="423"/>
    </location>
</feature>
<sequence length="508" mass="57092">MRIAIQLPALIILMCALLAFAGCVSDHPVYQESGIGEMEYNKGLAEYEAGNYRAAEAAFEGSAAWYFANGFPDAGIVSRNAMFSAIRTYGEFSLDDAAARDALKEAVPGITEEEIDAWLADEAQILVSDGQTLYFSDTAKNYLYAHQEILQKQKLEFTFAFMSRYALADDVRAGNLKAEDLPYRNPIHYEGTMRLEIAEADLPAGGTLKIWYPHPIETDIQRDVSVTNMTFPEYIVKGPDVNHEIGIIYYEIPVEAIQGDLVITADIRFTSYEGIFIVDPEKVGEYDTSDPEYILYTRSERNIEVNDAIRNKAREIVGSETNPHKQAQMIYEHIITTYPYSHVPHMSLDTKTPKVAESTHMFTTGHGDCGTQSMLFSAFCRSLGIPARATGGYQMLLKDAPSPHFWAEYYLPEYGWVPVDPTVADGGDWFDIPEDDRIAFRRYYGTNIDPTRLVIQKNVDATVIPDYPKGAVIFRLCRQYPAIVSDTSMQDMELIAMGSFRIDLVEKD</sequence>
<dbReference type="AlphaFoldDB" id="A0ABD4TKQ6"/>
<dbReference type="InterPro" id="IPR002931">
    <property type="entry name" value="Transglutaminase-like"/>
</dbReference>
<accession>A0ABD4TKQ6</accession>
<organism evidence="2 3">
    <name type="scientific">Methanocalculus taiwanensis</name>
    <dbReference type="NCBI Taxonomy" id="106207"/>
    <lineage>
        <taxon>Archaea</taxon>
        <taxon>Methanobacteriati</taxon>
        <taxon>Methanobacteriota</taxon>
        <taxon>Stenosarchaea group</taxon>
        <taxon>Methanomicrobia</taxon>
        <taxon>Methanomicrobiales</taxon>
        <taxon>Methanocalculaceae</taxon>
        <taxon>Methanocalculus</taxon>
    </lineage>
</organism>
<reference evidence="2 3" key="1">
    <citation type="submission" date="2019-08" db="EMBL/GenBank/DDBJ databases">
        <authorList>
            <person name="Chen S.-C."/>
            <person name="Lai M.-C."/>
            <person name="You Y.-T."/>
        </authorList>
    </citation>
    <scope>NUCLEOTIDE SEQUENCE [LARGE SCALE GENOMIC DNA]</scope>
    <source>
        <strain evidence="2 3">P2F9704a</strain>
    </source>
</reference>
<comment type="caution">
    <text evidence="2">The sequence shown here is derived from an EMBL/GenBank/DDBJ whole genome shotgun (WGS) entry which is preliminary data.</text>
</comment>
<dbReference type="EMBL" id="VOTZ01000006">
    <property type="protein sequence ID" value="MCQ1538117.1"/>
    <property type="molecule type" value="Genomic_DNA"/>
</dbReference>
<gene>
    <name evidence="2" type="ORF">FTO68_03805</name>
</gene>
<dbReference type="PROSITE" id="PS51257">
    <property type="entry name" value="PROKAR_LIPOPROTEIN"/>
    <property type="match status" value="1"/>
</dbReference>
<keyword evidence="3" id="KW-1185">Reference proteome</keyword>
<dbReference type="SMART" id="SM00460">
    <property type="entry name" value="TGc"/>
    <property type="match status" value="1"/>
</dbReference>